<dbReference type="SUPFAM" id="SSF55729">
    <property type="entry name" value="Acyl-CoA N-acyltransferases (Nat)"/>
    <property type="match status" value="1"/>
</dbReference>
<dbReference type="InterPro" id="IPR050680">
    <property type="entry name" value="YpeA/RimI_acetyltransf"/>
</dbReference>
<evidence type="ECO:0000256" key="2">
    <source>
        <dbReference type="ARBA" id="ARBA00023315"/>
    </source>
</evidence>
<sequence>MPGMPAGAAKPGFTLRRLGAADAAAFRDLRLLGLRRHPEAFGAAFEEEAGRPLAWFAGRLEVHAVWGGWQTGAGPLAGVVGLQLNGVAKARHKGVLWGMLVRPEARGGGLATALAGALLEHARSHVEEVRLSVGASNPAAIRLYARLGFSAYGVEPRALKLGEAYCDEVLMALRF</sequence>
<dbReference type="PANTHER" id="PTHR43420">
    <property type="entry name" value="ACETYLTRANSFERASE"/>
    <property type="match status" value="1"/>
</dbReference>
<dbReference type="InterPro" id="IPR016181">
    <property type="entry name" value="Acyl_CoA_acyltransferase"/>
</dbReference>
<gene>
    <name evidence="4" type="ORF">QWZ14_27750</name>
</gene>
<evidence type="ECO:0000259" key="3">
    <source>
        <dbReference type="PROSITE" id="PS51186"/>
    </source>
</evidence>
<proteinExistence type="predicted"/>
<dbReference type="RefSeq" id="WP_290320293.1">
    <property type="nucleotide sequence ID" value="NZ_JAUFPN010000204.1"/>
</dbReference>
<evidence type="ECO:0000313" key="4">
    <source>
        <dbReference type="EMBL" id="MDN3568192.1"/>
    </source>
</evidence>
<dbReference type="InterPro" id="IPR000182">
    <property type="entry name" value="GNAT_dom"/>
</dbReference>
<name>A0ABT8AED1_9PROT</name>
<dbReference type="PROSITE" id="PS51186">
    <property type="entry name" value="GNAT"/>
    <property type="match status" value="1"/>
</dbReference>
<dbReference type="Gene3D" id="3.40.630.30">
    <property type="match status" value="1"/>
</dbReference>
<keyword evidence="1 4" id="KW-0808">Transferase</keyword>
<dbReference type="GO" id="GO:0016746">
    <property type="term" value="F:acyltransferase activity"/>
    <property type="evidence" value="ECO:0007669"/>
    <property type="project" value="UniProtKB-KW"/>
</dbReference>
<feature type="domain" description="N-acetyltransferase" evidence="3">
    <location>
        <begin position="13"/>
        <end position="175"/>
    </location>
</feature>
<comment type="caution">
    <text evidence="4">The sequence shown here is derived from an EMBL/GenBank/DDBJ whole genome shotgun (WGS) entry which is preliminary data.</text>
</comment>
<evidence type="ECO:0000313" key="5">
    <source>
        <dbReference type="Proteomes" id="UP001529369"/>
    </source>
</evidence>
<dbReference type="EC" id="2.3.1.-" evidence="4"/>
<protein>
    <submittedName>
        <fullName evidence="4">GNAT family N-acetyltransferase</fullName>
        <ecNumber evidence="4">2.3.1.-</ecNumber>
    </submittedName>
</protein>
<organism evidence="4 5">
    <name type="scientific">Paeniroseomonas aquatica</name>
    <dbReference type="NCBI Taxonomy" id="373043"/>
    <lineage>
        <taxon>Bacteria</taxon>
        <taxon>Pseudomonadati</taxon>
        <taxon>Pseudomonadota</taxon>
        <taxon>Alphaproteobacteria</taxon>
        <taxon>Acetobacterales</taxon>
        <taxon>Acetobacteraceae</taxon>
        <taxon>Paeniroseomonas</taxon>
    </lineage>
</organism>
<keyword evidence="2 4" id="KW-0012">Acyltransferase</keyword>
<keyword evidence="5" id="KW-1185">Reference proteome</keyword>
<dbReference type="EMBL" id="JAUFPN010000204">
    <property type="protein sequence ID" value="MDN3568192.1"/>
    <property type="molecule type" value="Genomic_DNA"/>
</dbReference>
<accession>A0ABT8AED1</accession>
<dbReference type="Proteomes" id="UP001529369">
    <property type="component" value="Unassembled WGS sequence"/>
</dbReference>
<evidence type="ECO:0000256" key="1">
    <source>
        <dbReference type="ARBA" id="ARBA00022679"/>
    </source>
</evidence>
<dbReference type="Pfam" id="PF00583">
    <property type="entry name" value="Acetyltransf_1"/>
    <property type="match status" value="1"/>
</dbReference>
<reference evidence="5" key="1">
    <citation type="journal article" date="2019" name="Int. J. Syst. Evol. Microbiol.">
        <title>The Global Catalogue of Microorganisms (GCM) 10K type strain sequencing project: providing services to taxonomists for standard genome sequencing and annotation.</title>
        <authorList>
            <consortium name="The Broad Institute Genomics Platform"/>
            <consortium name="The Broad Institute Genome Sequencing Center for Infectious Disease"/>
            <person name="Wu L."/>
            <person name="Ma J."/>
        </authorList>
    </citation>
    <scope>NUCLEOTIDE SEQUENCE [LARGE SCALE GENOMIC DNA]</scope>
    <source>
        <strain evidence="5">CECT 7131</strain>
    </source>
</reference>